<feature type="signal peptide" evidence="1">
    <location>
        <begin position="1"/>
        <end position="27"/>
    </location>
</feature>
<dbReference type="Gene3D" id="2.60.120.260">
    <property type="entry name" value="Galactose-binding domain-like"/>
    <property type="match status" value="1"/>
</dbReference>
<keyword evidence="4" id="KW-1185">Reference proteome</keyword>
<evidence type="ECO:0000256" key="1">
    <source>
        <dbReference type="SAM" id="SignalP"/>
    </source>
</evidence>
<evidence type="ECO:0000313" key="4">
    <source>
        <dbReference type="Proteomes" id="UP001500620"/>
    </source>
</evidence>
<dbReference type="Pfam" id="PF00754">
    <property type="entry name" value="F5_F8_type_C"/>
    <property type="match status" value="1"/>
</dbReference>
<dbReference type="RefSeq" id="WP_345128517.1">
    <property type="nucleotide sequence ID" value="NZ_BAABAT010000009.1"/>
</dbReference>
<proteinExistence type="predicted"/>
<gene>
    <name evidence="3" type="ORF">GCM10022255_039150</name>
</gene>
<dbReference type="SUPFAM" id="SSF49785">
    <property type="entry name" value="Galactose-binding domain-like"/>
    <property type="match status" value="1"/>
</dbReference>
<evidence type="ECO:0000313" key="3">
    <source>
        <dbReference type="EMBL" id="GAA4250454.1"/>
    </source>
</evidence>
<evidence type="ECO:0000259" key="2">
    <source>
        <dbReference type="PROSITE" id="PS50022"/>
    </source>
</evidence>
<accession>A0ABP8D9X1</accession>
<feature type="chain" id="PRO_5047084433" description="F5/8 type C domain-containing protein" evidence="1">
    <location>
        <begin position="28"/>
        <end position="165"/>
    </location>
</feature>
<comment type="caution">
    <text evidence="3">The sequence shown here is derived from an EMBL/GenBank/DDBJ whole genome shotgun (WGS) entry which is preliminary data.</text>
</comment>
<dbReference type="EMBL" id="BAABAT010000009">
    <property type="protein sequence ID" value="GAA4250454.1"/>
    <property type="molecule type" value="Genomic_DNA"/>
</dbReference>
<feature type="domain" description="F5/8 type C" evidence="2">
    <location>
        <begin position="27"/>
        <end position="162"/>
    </location>
</feature>
<keyword evidence="1" id="KW-0732">Signal</keyword>
<reference evidence="4" key="1">
    <citation type="journal article" date="2019" name="Int. J. Syst. Evol. Microbiol.">
        <title>The Global Catalogue of Microorganisms (GCM) 10K type strain sequencing project: providing services to taxonomists for standard genome sequencing and annotation.</title>
        <authorList>
            <consortium name="The Broad Institute Genomics Platform"/>
            <consortium name="The Broad Institute Genome Sequencing Center for Infectious Disease"/>
            <person name="Wu L."/>
            <person name="Ma J."/>
        </authorList>
    </citation>
    <scope>NUCLEOTIDE SEQUENCE [LARGE SCALE GENOMIC DNA]</scope>
    <source>
        <strain evidence="4">JCM 17441</strain>
    </source>
</reference>
<sequence>MPVVRRALVALVLFAAALVMPAGAAQAAGPSPACGTTNVARGGRAIASSQDPLYPPSNAIDGNPHTRWVSGPGESQWITIDLRAAYNVCRVVLNWDFQYAKAFQLQMSNNGTSWYTIFATTTGAGGIQSIDAAGTGRYIRMLGTARGTGWGLSLWEFEVYSRLAA</sequence>
<dbReference type="Proteomes" id="UP001500620">
    <property type="component" value="Unassembled WGS sequence"/>
</dbReference>
<organism evidence="3 4">
    <name type="scientific">Dactylosporangium darangshiense</name>
    <dbReference type="NCBI Taxonomy" id="579108"/>
    <lineage>
        <taxon>Bacteria</taxon>
        <taxon>Bacillati</taxon>
        <taxon>Actinomycetota</taxon>
        <taxon>Actinomycetes</taxon>
        <taxon>Micromonosporales</taxon>
        <taxon>Micromonosporaceae</taxon>
        <taxon>Dactylosporangium</taxon>
    </lineage>
</organism>
<name>A0ABP8D9X1_9ACTN</name>
<protein>
    <recommendedName>
        <fullName evidence="2">F5/8 type C domain-containing protein</fullName>
    </recommendedName>
</protein>
<dbReference type="InterPro" id="IPR000421">
    <property type="entry name" value="FA58C"/>
</dbReference>
<dbReference type="PROSITE" id="PS50022">
    <property type="entry name" value="FA58C_3"/>
    <property type="match status" value="1"/>
</dbReference>
<dbReference type="InterPro" id="IPR008979">
    <property type="entry name" value="Galactose-bd-like_sf"/>
</dbReference>